<organism evidence="1 2">
    <name type="scientific">Ditylenchus dipsaci</name>
    <dbReference type="NCBI Taxonomy" id="166011"/>
    <lineage>
        <taxon>Eukaryota</taxon>
        <taxon>Metazoa</taxon>
        <taxon>Ecdysozoa</taxon>
        <taxon>Nematoda</taxon>
        <taxon>Chromadorea</taxon>
        <taxon>Rhabditida</taxon>
        <taxon>Tylenchina</taxon>
        <taxon>Tylenchomorpha</taxon>
        <taxon>Sphaerularioidea</taxon>
        <taxon>Anguinidae</taxon>
        <taxon>Anguininae</taxon>
        <taxon>Ditylenchus</taxon>
    </lineage>
</organism>
<reference evidence="2" key="1">
    <citation type="submission" date="2022-11" db="UniProtKB">
        <authorList>
            <consortium name="WormBaseParasite"/>
        </authorList>
    </citation>
    <scope>IDENTIFICATION</scope>
</reference>
<name>A0A915E0Q0_9BILA</name>
<dbReference type="WBParaSite" id="jg25216">
    <property type="protein sequence ID" value="jg25216"/>
    <property type="gene ID" value="jg25216"/>
</dbReference>
<proteinExistence type="predicted"/>
<protein>
    <submittedName>
        <fullName evidence="2">Uncharacterized protein</fullName>
    </submittedName>
</protein>
<dbReference type="AlphaFoldDB" id="A0A915E0Q0"/>
<keyword evidence="1" id="KW-1185">Reference proteome</keyword>
<evidence type="ECO:0000313" key="1">
    <source>
        <dbReference type="Proteomes" id="UP000887574"/>
    </source>
</evidence>
<sequence length="161" mass="18273">MSQVSLNYIDSSSSHSLELVDDNKSLQSTTLFDYGFNYLKVQIHFLLYCSQRASSNKTHDLNIPDNVEANWGKGLDSFSDSSEPEDGLQLFFIDRLRLNLPVSFQLQLVRTSSAWERFRTSTPTLMMRKKKSPFQTQSGVLSSLSSAALVMLLQVPRLKSR</sequence>
<dbReference type="Proteomes" id="UP000887574">
    <property type="component" value="Unplaced"/>
</dbReference>
<evidence type="ECO:0000313" key="2">
    <source>
        <dbReference type="WBParaSite" id="jg25216"/>
    </source>
</evidence>
<accession>A0A915E0Q0</accession>